<dbReference type="EMBL" id="CP111017">
    <property type="protein sequence ID" value="WAR07874.1"/>
    <property type="molecule type" value="Genomic_DNA"/>
</dbReference>
<name>A0ABY7EFF1_MYAAR</name>
<sequence length="61" mass="7008">MSYLHEQKLEKRNSTDGMMSFVKKATKNNDQVYSDLGGRGAGRANLKLISFTCKQLQWVRK</sequence>
<accession>A0ABY7EFF1</accession>
<proteinExistence type="predicted"/>
<evidence type="ECO:0000313" key="2">
    <source>
        <dbReference type="Proteomes" id="UP001164746"/>
    </source>
</evidence>
<keyword evidence="2" id="KW-1185">Reference proteome</keyword>
<dbReference type="Proteomes" id="UP001164746">
    <property type="component" value="Chromosome 6"/>
</dbReference>
<evidence type="ECO:0000313" key="1">
    <source>
        <dbReference type="EMBL" id="WAR07874.1"/>
    </source>
</evidence>
<organism evidence="1 2">
    <name type="scientific">Mya arenaria</name>
    <name type="common">Soft-shell clam</name>
    <dbReference type="NCBI Taxonomy" id="6604"/>
    <lineage>
        <taxon>Eukaryota</taxon>
        <taxon>Metazoa</taxon>
        <taxon>Spiralia</taxon>
        <taxon>Lophotrochozoa</taxon>
        <taxon>Mollusca</taxon>
        <taxon>Bivalvia</taxon>
        <taxon>Autobranchia</taxon>
        <taxon>Heteroconchia</taxon>
        <taxon>Euheterodonta</taxon>
        <taxon>Imparidentia</taxon>
        <taxon>Neoheterodontei</taxon>
        <taxon>Myida</taxon>
        <taxon>Myoidea</taxon>
        <taxon>Myidae</taxon>
        <taxon>Mya</taxon>
    </lineage>
</organism>
<reference evidence="1" key="1">
    <citation type="submission" date="2022-11" db="EMBL/GenBank/DDBJ databases">
        <title>Centuries of genome instability and evolution in soft-shell clam transmissible cancer (bioRxiv).</title>
        <authorList>
            <person name="Hart S.F.M."/>
            <person name="Yonemitsu M.A."/>
            <person name="Giersch R.M."/>
            <person name="Beal B.F."/>
            <person name="Arriagada G."/>
            <person name="Davis B.W."/>
            <person name="Ostrander E.A."/>
            <person name="Goff S.P."/>
            <person name="Metzger M.J."/>
        </authorList>
    </citation>
    <scope>NUCLEOTIDE SEQUENCE</scope>
    <source>
        <strain evidence="1">MELC-2E11</strain>
        <tissue evidence="1">Siphon/mantle</tissue>
    </source>
</reference>
<protein>
    <submittedName>
        <fullName evidence="1">Uncharacterized protein</fullName>
    </submittedName>
</protein>
<gene>
    <name evidence="1" type="ORF">MAR_017832</name>
</gene>